<dbReference type="STRING" id="1120918.SAMN05216249_1309"/>
<dbReference type="GO" id="GO:0000160">
    <property type="term" value="P:phosphorelay signal transduction system"/>
    <property type="evidence" value="ECO:0007669"/>
    <property type="project" value="InterPro"/>
</dbReference>
<organism evidence="6 7">
    <name type="scientific">Acetitomaculum ruminis DSM 5522</name>
    <dbReference type="NCBI Taxonomy" id="1120918"/>
    <lineage>
        <taxon>Bacteria</taxon>
        <taxon>Bacillati</taxon>
        <taxon>Bacillota</taxon>
        <taxon>Clostridia</taxon>
        <taxon>Lachnospirales</taxon>
        <taxon>Lachnospiraceae</taxon>
        <taxon>Acetitomaculum</taxon>
    </lineage>
</organism>
<dbReference type="InterPro" id="IPR050595">
    <property type="entry name" value="Bact_response_regulator"/>
</dbReference>
<dbReference type="SUPFAM" id="SSF52172">
    <property type="entry name" value="CheY-like"/>
    <property type="match status" value="1"/>
</dbReference>
<evidence type="ECO:0000256" key="4">
    <source>
        <dbReference type="PROSITE-ProRule" id="PRU00169"/>
    </source>
</evidence>
<keyword evidence="2 4" id="KW-0597">Phosphoprotein</keyword>
<dbReference type="Proteomes" id="UP000198838">
    <property type="component" value="Unassembled WGS sequence"/>
</dbReference>
<name>A0A1I1AKT0_9FIRM</name>
<evidence type="ECO:0000256" key="3">
    <source>
        <dbReference type="ARBA" id="ARBA00024867"/>
    </source>
</evidence>
<feature type="domain" description="Response regulatory" evidence="5">
    <location>
        <begin position="141"/>
        <end position="256"/>
    </location>
</feature>
<dbReference type="InterPro" id="IPR001789">
    <property type="entry name" value="Sig_transdc_resp-reg_receiver"/>
</dbReference>
<feature type="modified residue" description="4-aspartylphosphate" evidence="4">
    <location>
        <position position="189"/>
    </location>
</feature>
<dbReference type="PANTHER" id="PTHR44591:SF3">
    <property type="entry name" value="RESPONSE REGULATORY DOMAIN-CONTAINING PROTEIN"/>
    <property type="match status" value="1"/>
</dbReference>
<proteinExistence type="predicted"/>
<dbReference type="PROSITE" id="PS50110">
    <property type="entry name" value="RESPONSE_REGULATORY"/>
    <property type="match status" value="1"/>
</dbReference>
<evidence type="ECO:0000256" key="2">
    <source>
        <dbReference type="ARBA" id="ARBA00022553"/>
    </source>
</evidence>
<dbReference type="PANTHER" id="PTHR44591">
    <property type="entry name" value="STRESS RESPONSE REGULATOR PROTEIN 1"/>
    <property type="match status" value="1"/>
</dbReference>
<accession>A0A1I1AKT0</accession>
<dbReference type="Gene3D" id="3.40.50.2300">
    <property type="match status" value="1"/>
</dbReference>
<keyword evidence="7" id="KW-1185">Reference proteome</keyword>
<reference evidence="6 7" key="1">
    <citation type="submission" date="2016-10" db="EMBL/GenBank/DDBJ databases">
        <authorList>
            <person name="de Groot N.N."/>
        </authorList>
    </citation>
    <scope>NUCLEOTIDE SEQUENCE [LARGE SCALE GENOMIC DNA]</scope>
    <source>
        <strain evidence="6 7">DSM 5522</strain>
    </source>
</reference>
<dbReference type="InterPro" id="IPR011006">
    <property type="entry name" value="CheY-like_superfamily"/>
</dbReference>
<dbReference type="EMBL" id="FOJY01000030">
    <property type="protein sequence ID" value="SFB38614.1"/>
    <property type="molecule type" value="Genomic_DNA"/>
</dbReference>
<dbReference type="OrthoDB" id="1706569at2"/>
<evidence type="ECO:0000256" key="1">
    <source>
        <dbReference type="ARBA" id="ARBA00018672"/>
    </source>
</evidence>
<comment type="function">
    <text evidence="3">May play the central regulatory role in sporulation. It may be an element of the effector pathway responsible for the activation of sporulation genes in response to nutritional stress. Spo0A may act in concert with spo0H (a sigma factor) to control the expression of some genes that are critical to the sporulation process.</text>
</comment>
<dbReference type="SMART" id="SM00448">
    <property type="entry name" value="REC"/>
    <property type="match status" value="1"/>
</dbReference>
<gene>
    <name evidence="6" type="ORF">SAMN05216249_1309</name>
</gene>
<evidence type="ECO:0000259" key="5">
    <source>
        <dbReference type="PROSITE" id="PS50110"/>
    </source>
</evidence>
<sequence>MEDFLSGKIKKKAILVSEGATFMSSIIKDAMKEANFDVVSIRPILDEVRANVHVSNIIVVYLGEHIASSQEALSYIAEVVSQKEKELVIIGFKNELSLIYSLVPTLQVLAKELLRPLNAKDIIAYLQKVSSQMSSFYVKKKILVVDDDGVFLRTVHDWLSSKYSVSVVSSGVNAIKYLATNTPDLILLDFEMPVTDGPQILKMIRSEPSTQNIPVMFLTAKSDKDSVMTGISSKPDGYLLKTMTSDEIIRSVDEFFAKEKKAKKKEDDFWDF</sequence>
<dbReference type="AlphaFoldDB" id="A0A1I1AKT0"/>
<dbReference type="Pfam" id="PF00072">
    <property type="entry name" value="Response_reg"/>
    <property type="match status" value="1"/>
</dbReference>
<evidence type="ECO:0000313" key="7">
    <source>
        <dbReference type="Proteomes" id="UP000198838"/>
    </source>
</evidence>
<dbReference type="CDD" id="cd00156">
    <property type="entry name" value="REC"/>
    <property type="match status" value="1"/>
</dbReference>
<protein>
    <recommendedName>
        <fullName evidence="1">Stage 0 sporulation protein A homolog</fullName>
    </recommendedName>
</protein>
<evidence type="ECO:0000313" key="6">
    <source>
        <dbReference type="EMBL" id="SFB38614.1"/>
    </source>
</evidence>
<dbReference type="RefSeq" id="WP_092874854.1">
    <property type="nucleotide sequence ID" value="NZ_FOJY01000030.1"/>
</dbReference>